<dbReference type="Proteomes" id="UP001217417">
    <property type="component" value="Unassembled WGS sequence"/>
</dbReference>
<evidence type="ECO:0000313" key="7">
    <source>
        <dbReference type="EMBL" id="KAJ8096851.1"/>
    </source>
</evidence>
<name>A0AAD7VPJ8_9ASCO</name>
<reference evidence="7" key="1">
    <citation type="submission" date="2023-03" db="EMBL/GenBank/DDBJ databases">
        <title>Near-Complete genome sequence of Lipomyces tetrasporous NRRL Y-64009, an oleaginous yeast capable of growing on lignocellulosic hydrolysates.</title>
        <authorList>
            <consortium name="Lawrence Berkeley National Laboratory"/>
            <person name="Jagtap S.S."/>
            <person name="Liu J.-J."/>
            <person name="Walukiewicz H.E."/>
            <person name="Pangilinan J."/>
            <person name="Lipzen A."/>
            <person name="Ahrendt S."/>
            <person name="Koriabine M."/>
            <person name="Cobaugh K."/>
            <person name="Salamov A."/>
            <person name="Yoshinaga Y."/>
            <person name="Ng V."/>
            <person name="Daum C."/>
            <person name="Grigoriev I.V."/>
            <person name="Slininger P.J."/>
            <person name="Dien B.S."/>
            <person name="Jin Y.-S."/>
            <person name="Rao C.V."/>
        </authorList>
    </citation>
    <scope>NUCLEOTIDE SEQUENCE</scope>
    <source>
        <strain evidence="7">NRRL Y-64009</strain>
    </source>
</reference>
<feature type="transmembrane region" description="Helical" evidence="6">
    <location>
        <begin position="366"/>
        <end position="386"/>
    </location>
</feature>
<evidence type="ECO:0000256" key="2">
    <source>
        <dbReference type="ARBA" id="ARBA00009310"/>
    </source>
</evidence>
<keyword evidence="3 6" id="KW-0812">Transmembrane</keyword>
<dbReference type="EMBL" id="JARPMG010000013">
    <property type="protein sequence ID" value="KAJ8096851.1"/>
    <property type="molecule type" value="Genomic_DNA"/>
</dbReference>
<evidence type="ECO:0000256" key="6">
    <source>
        <dbReference type="SAM" id="Phobius"/>
    </source>
</evidence>
<dbReference type="InterPro" id="IPR008429">
    <property type="entry name" value="CLPTM1"/>
</dbReference>
<organism evidence="7 8">
    <name type="scientific">Lipomyces tetrasporus</name>
    <dbReference type="NCBI Taxonomy" id="54092"/>
    <lineage>
        <taxon>Eukaryota</taxon>
        <taxon>Fungi</taxon>
        <taxon>Dikarya</taxon>
        <taxon>Ascomycota</taxon>
        <taxon>Saccharomycotina</taxon>
        <taxon>Lipomycetes</taxon>
        <taxon>Lipomycetales</taxon>
        <taxon>Lipomycetaceae</taxon>
        <taxon>Lipomyces</taxon>
    </lineage>
</organism>
<feature type="transmembrane region" description="Helical" evidence="6">
    <location>
        <begin position="480"/>
        <end position="501"/>
    </location>
</feature>
<comment type="caution">
    <text evidence="7">The sequence shown here is derived from an EMBL/GenBank/DDBJ whole genome shotgun (WGS) entry which is preliminary data.</text>
</comment>
<keyword evidence="8" id="KW-1185">Reference proteome</keyword>
<dbReference type="PANTHER" id="PTHR21347:SF0">
    <property type="entry name" value="LIPID SCRAMBLASE CLPTM1L"/>
    <property type="match status" value="1"/>
</dbReference>
<feature type="transmembrane region" description="Helical" evidence="6">
    <location>
        <begin position="522"/>
        <end position="542"/>
    </location>
</feature>
<gene>
    <name evidence="7" type="ORF">POJ06DRAFT_263564</name>
</gene>
<dbReference type="RefSeq" id="XP_056040301.1">
    <property type="nucleotide sequence ID" value="XM_056188900.1"/>
</dbReference>
<protein>
    <submittedName>
        <fullName evidence="7">Cleft lip and palate transmembrane protein 1-domain-containing protein</fullName>
    </submittedName>
</protein>
<feature type="transmembrane region" description="Helical" evidence="6">
    <location>
        <begin position="455"/>
        <end position="474"/>
    </location>
</feature>
<keyword evidence="4 6" id="KW-1133">Transmembrane helix</keyword>
<feature type="transmembrane region" description="Helical" evidence="6">
    <location>
        <begin position="329"/>
        <end position="345"/>
    </location>
</feature>
<evidence type="ECO:0000256" key="1">
    <source>
        <dbReference type="ARBA" id="ARBA00004141"/>
    </source>
</evidence>
<evidence type="ECO:0000256" key="4">
    <source>
        <dbReference type="ARBA" id="ARBA00022989"/>
    </source>
</evidence>
<dbReference type="AlphaFoldDB" id="A0AAD7VPJ8"/>
<dbReference type="Pfam" id="PF05602">
    <property type="entry name" value="CLPTM1"/>
    <property type="match status" value="1"/>
</dbReference>
<dbReference type="GO" id="GO:0012505">
    <property type="term" value="C:endomembrane system"/>
    <property type="evidence" value="ECO:0007669"/>
    <property type="project" value="TreeGrafter"/>
</dbReference>
<accession>A0AAD7VPJ8</accession>
<sequence>MPPAAAAGQEAEQPRQRMSWINTILMFLAVQFFVGQLTNKFTQKSVPSPETAAAGTSESGEPVQLAVVPNTVYPYWPTGTKYDFRLYITDSRIFTSFDLDPTLEGYDLKYGDSGYRITKDILFPTTEAVRNNGSVSAHLYVAQSGAEFKPSSPDYDPKKAYEMHFRLSHYMPQKKEVKTKHLLGGDGGETKEEGNEDPAGPPPIMSYWHPNITIGMVPSDQLNYVGMPPPTRQWVPLESTGLRDSTGQNGWYYPIVFNHQFWQLASQMTEINSTVSYLPMSIEFVPVPYWKFQIMVSMDAGLKQQAQSMGQSGAGELEEVKRVLLETNIWLLGLTAAVSLLHMVFEMLAFKNDISHWKNKKDNIGVSVRTIIANVVMQTIIFLYLMDNNENTSWMVMFTQGSGILVEAWKITTAVDIKIEPSTGVIPYSVVFKDKHVLSDTEKKTQEYDQIAFKYMYIAAVPLIGAYAVYSLIYDTHKSWYSFIITTLVGSVYAYGFLMLVPSIYINYRLKSVAHMPRRAMIYKFLNTFIDDLFAFVIKMPLLHRLATLRDDVIFFIYLYQTWLYRVDPTRVNEFGQGGDDESEAAEEKKEIEVTKDVPAEASVTSSEIVVKSTTTKRK</sequence>
<feature type="transmembrane region" description="Helical" evidence="6">
    <location>
        <begin position="20"/>
        <end position="38"/>
    </location>
</feature>
<comment type="subcellular location">
    <subcellularLocation>
        <location evidence="1">Membrane</location>
        <topology evidence="1">Multi-pass membrane protein</topology>
    </subcellularLocation>
</comment>
<evidence type="ECO:0000256" key="5">
    <source>
        <dbReference type="ARBA" id="ARBA00023136"/>
    </source>
</evidence>
<proteinExistence type="inferred from homology"/>
<dbReference type="PANTHER" id="PTHR21347">
    <property type="entry name" value="CLEFT LIP AND PALATE ASSOCIATED TRANSMEMBRANE PROTEIN-RELATED"/>
    <property type="match status" value="1"/>
</dbReference>
<evidence type="ECO:0000313" key="8">
    <source>
        <dbReference type="Proteomes" id="UP001217417"/>
    </source>
</evidence>
<evidence type="ECO:0000256" key="3">
    <source>
        <dbReference type="ARBA" id="ARBA00022692"/>
    </source>
</evidence>
<keyword evidence="5 6" id="KW-0472">Membrane</keyword>
<comment type="similarity">
    <text evidence="2">Belongs to the CLPTM1 family.</text>
</comment>
<dbReference type="GeneID" id="80884066"/>
<dbReference type="GO" id="GO:0016020">
    <property type="term" value="C:membrane"/>
    <property type="evidence" value="ECO:0007669"/>
    <property type="project" value="UniProtKB-SubCell"/>
</dbReference>